<sequence length="557" mass="59591">MLEISNLRLPLDAGLECGEDIVAGAIAKSLGIERGRIRSLRLLKRSVDARKRNDVHFVATYAFDCACSQEEQAALVRKGCRPPAHLKVHVPYRGYAVPHLEAGLSSRPIVVGTGPAGLFAAWTLARAGARPLVIERGRDVEARLASVARFEAGGALDPESNIQFGEGGAGTFSDGKLTTNIKNPRCKDVLHIFAQAGAPEEILWQAKPHIGTDLLVSVVKRLREDIVEHGGEVRFQTRLDALHFQNGALDSVTLGDVARGAVEEVRTRFLVLACGHSARDTFEAVRDAGILMERKPFSVGVRIEHPQGLIDRAQYGPFSSHPALGAADYKLAVHLEDGRGVYTFCMCPGGEVVCAASEEGGVCVNGMSRFARDGRNANAALLVGVDESDLDGDDVLAGVALQRRMERAAFEAAGSTYAAPAQYADDFLAHRRSEGVRAGSAEPTYARGVAWCDLHEILPPFVSASLEAALPLFDRRIRGFASKDAVMTGVETRSSSPVRIVRDRTDMQASLINAPCREVKTGVYPCGEGAGYAGGIMSAAVDGLRVAEALVARMNEG</sequence>
<evidence type="ECO:0000313" key="3">
    <source>
        <dbReference type="Proteomes" id="UP000727506"/>
    </source>
</evidence>
<feature type="domain" description="FAD-dependent protein C-terminal" evidence="1">
    <location>
        <begin position="296"/>
        <end position="494"/>
    </location>
</feature>
<dbReference type="PIRSF" id="PIRSF038984">
    <property type="entry name" value="FAD_binding_protein"/>
    <property type="match status" value="1"/>
</dbReference>
<name>A0A943UU74_9ACTN</name>
<dbReference type="Proteomes" id="UP000727506">
    <property type="component" value="Unassembled WGS sequence"/>
</dbReference>
<evidence type="ECO:0000313" key="2">
    <source>
        <dbReference type="EMBL" id="MBS6941414.1"/>
    </source>
</evidence>
<protein>
    <submittedName>
        <fullName evidence="2">NAD(P)-binding protein</fullName>
    </submittedName>
</protein>
<evidence type="ECO:0000259" key="1">
    <source>
        <dbReference type="Pfam" id="PF21688"/>
    </source>
</evidence>
<dbReference type="InterPro" id="IPR036188">
    <property type="entry name" value="FAD/NAD-bd_sf"/>
</dbReference>
<dbReference type="PANTHER" id="PTHR42842">
    <property type="entry name" value="FAD/NAD(P)-BINDING OXIDOREDUCTASE"/>
    <property type="match status" value="1"/>
</dbReference>
<dbReference type="AlphaFoldDB" id="A0A943UU74"/>
<proteinExistence type="predicted"/>
<accession>A0A943UU74</accession>
<dbReference type="InterPro" id="IPR049516">
    <property type="entry name" value="FAD-depend_C"/>
</dbReference>
<dbReference type="SUPFAM" id="SSF51905">
    <property type="entry name" value="FAD/NAD(P)-binding domain"/>
    <property type="match status" value="1"/>
</dbReference>
<comment type="caution">
    <text evidence="2">The sequence shown here is derived from an EMBL/GenBank/DDBJ whole genome shotgun (WGS) entry which is preliminary data.</text>
</comment>
<dbReference type="Gene3D" id="3.30.70.2700">
    <property type="match status" value="1"/>
</dbReference>
<organism evidence="2 3">
    <name type="scientific">Slackia piriformis</name>
    <dbReference type="NCBI Taxonomy" id="626934"/>
    <lineage>
        <taxon>Bacteria</taxon>
        <taxon>Bacillati</taxon>
        <taxon>Actinomycetota</taxon>
        <taxon>Coriobacteriia</taxon>
        <taxon>Eggerthellales</taxon>
        <taxon>Eggerthellaceae</taxon>
        <taxon>Slackia</taxon>
    </lineage>
</organism>
<dbReference type="PANTHER" id="PTHR42842:SF3">
    <property type="entry name" value="FAD_NAD(P)-BINDING OXIDOREDUCTASE FAMILY PROTEIN"/>
    <property type="match status" value="1"/>
</dbReference>
<dbReference type="Pfam" id="PF13450">
    <property type="entry name" value="NAD_binding_8"/>
    <property type="match status" value="1"/>
</dbReference>
<gene>
    <name evidence="2" type="ORF">KH142_08090</name>
</gene>
<dbReference type="InterPro" id="IPR028348">
    <property type="entry name" value="FAD-binding_protein"/>
</dbReference>
<dbReference type="Gene3D" id="3.50.50.60">
    <property type="entry name" value="FAD/NAD(P)-binding domain"/>
    <property type="match status" value="2"/>
</dbReference>
<dbReference type="Pfam" id="PF21688">
    <property type="entry name" value="FAD-depend_C"/>
    <property type="match status" value="1"/>
</dbReference>
<dbReference type="EMBL" id="JAGZSV010000182">
    <property type="protein sequence ID" value="MBS6941414.1"/>
    <property type="molecule type" value="Genomic_DNA"/>
</dbReference>
<reference evidence="2" key="1">
    <citation type="submission" date="2021-02" db="EMBL/GenBank/DDBJ databases">
        <title>Infant gut strain persistence is associated with maternal origin, phylogeny, and functional potential including surface adhesion and iron acquisition.</title>
        <authorList>
            <person name="Lou Y.C."/>
        </authorList>
    </citation>
    <scope>NUCLEOTIDE SEQUENCE</scope>
    <source>
        <strain evidence="2">L2_039_000G1_dasL2_039_000G1_concoct_11</strain>
    </source>
</reference>